<dbReference type="GO" id="GO:0005739">
    <property type="term" value="C:mitochondrion"/>
    <property type="evidence" value="ECO:0007669"/>
    <property type="project" value="TreeGrafter"/>
</dbReference>
<evidence type="ECO:0000256" key="3">
    <source>
        <dbReference type="ARBA" id="ARBA00022679"/>
    </source>
</evidence>
<gene>
    <name evidence="10" type="ORF">AMAG_08538</name>
</gene>
<dbReference type="PROSITE" id="PS00098">
    <property type="entry name" value="THIOLASE_1"/>
    <property type="match status" value="1"/>
</dbReference>
<organism evidence="10 11">
    <name type="scientific">Allomyces macrogynus (strain ATCC 38327)</name>
    <name type="common">Allomyces javanicus var. macrogynus</name>
    <dbReference type="NCBI Taxonomy" id="578462"/>
    <lineage>
        <taxon>Eukaryota</taxon>
        <taxon>Fungi</taxon>
        <taxon>Fungi incertae sedis</taxon>
        <taxon>Blastocladiomycota</taxon>
        <taxon>Blastocladiomycetes</taxon>
        <taxon>Blastocladiales</taxon>
        <taxon>Blastocladiaceae</taxon>
        <taxon>Allomyces</taxon>
    </lineage>
</organism>
<evidence type="ECO:0000256" key="6">
    <source>
        <dbReference type="PIRSR" id="PIRSR000429-1"/>
    </source>
</evidence>
<feature type="active site" description="Proton acceptor" evidence="6">
    <location>
        <position position="398"/>
    </location>
</feature>
<dbReference type="Gene3D" id="3.40.47.10">
    <property type="match status" value="1"/>
</dbReference>
<protein>
    <recommendedName>
        <fullName evidence="2">acetyl-CoA C-acetyltransferase</fullName>
        <ecNumber evidence="2">2.3.1.9</ecNumber>
    </recommendedName>
</protein>
<dbReference type="InterPro" id="IPR020617">
    <property type="entry name" value="Thiolase_C"/>
</dbReference>
<comment type="pathway">
    <text evidence="5">Metabolic intermediate biosynthesis; (R)-mevalonate biosynthesis; (R)-mevalonate from acetyl-CoA: step 1/3.</text>
</comment>
<dbReference type="InterPro" id="IPR020616">
    <property type="entry name" value="Thiolase_N"/>
</dbReference>
<dbReference type="VEuPathDB" id="FungiDB:AMAG_08538"/>
<keyword evidence="4 7" id="KW-0012">Acyltransferase</keyword>
<evidence type="ECO:0000313" key="10">
    <source>
        <dbReference type="EMBL" id="KNE63406.1"/>
    </source>
</evidence>
<dbReference type="Proteomes" id="UP000054350">
    <property type="component" value="Unassembled WGS sequence"/>
</dbReference>
<dbReference type="InterPro" id="IPR002155">
    <property type="entry name" value="Thiolase"/>
</dbReference>
<dbReference type="PANTHER" id="PTHR18919">
    <property type="entry name" value="ACETYL-COA C-ACYLTRANSFERASE"/>
    <property type="match status" value="1"/>
</dbReference>
<dbReference type="Pfam" id="PF02803">
    <property type="entry name" value="Thiolase_C"/>
    <property type="match status" value="1"/>
</dbReference>
<evidence type="ECO:0000256" key="4">
    <source>
        <dbReference type="ARBA" id="ARBA00023315"/>
    </source>
</evidence>
<dbReference type="EC" id="2.3.1.9" evidence="2"/>
<dbReference type="InterPro" id="IPR020615">
    <property type="entry name" value="Thiolase_acyl_enz_int_AS"/>
</dbReference>
<dbReference type="PROSITE" id="PS00737">
    <property type="entry name" value="THIOLASE_2"/>
    <property type="match status" value="1"/>
</dbReference>
<dbReference type="CDD" id="cd00751">
    <property type="entry name" value="thiolase"/>
    <property type="match status" value="1"/>
</dbReference>
<feature type="active site" description="Proton acceptor" evidence="6">
    <location>
        <position position="368"/>
    </location>
</feature>
<dbReference type="InterPro" id="IPR016039">
    <property type="entry name" value="Thiolase-like"/>
</dbReference>
<dbReference type="SUPFAM" id="SSF53901">
    <property type="entry name" value="Thiolase-like"/>
    <property type="match status" value="2"/>
</dbReference>
<dbReference type="InterPro" id="IPR020613">
    <property type="entry name" value="Thiolase_CS"/>
</dbReference>
<evidence type="ECO:0000313" key="11">
    <source>
        <dbReference type="Proteomes" id="UP000054350"/>
    </source>
</evidence>
<evidence type="ECO:0000259" key="9">
    <source>
        <dbReference type="Pfam" id="PF02803"/>
    </source>
</evidence>
<evidence type="ECO:0000259" key="8">
    <source>
        <dbReference type="Pfam" id="PF00108"/>
    </source>
</evidence>
<dbReference type="Pfam" id="PF00108">
    <property type="entry name" value="Thiolase_N"/>
    <property type="match status" value="1"/>
</dbReference>
<dbReference type="EMBL" id="GG745342">
    <property type="protein sequence ID" value="KNE63406.1"/>
    <property type="molecule type" value="Genomic_DNA"/>
</dbReference>
<evidence type="ECO:0000256" key="5">
    <source>
        <dbReference type="ARBA" id="ARBA00037924"/>
    </source>
</evidence>
<dbReference type="GO" id="GO:0006696">
    <property type="term" value="P:ergosterol biosynthetic process"/>
    <property type="evidence" value="ECO:0007669"/>
    <property type="project" value="TreeGrafter"/>
</dbReference>
<keyword evidence="11" id="KW-1185">Reference proteome</keyword>
<dbReference type="OMA" id="TAMAVEC"/>
<dbReference type="FunFam" id="3.40.47.10:FF:000007">
    <property type="entry name" value="acetyl-CoA acetyltransferase, mitochondrial"/>
    <property type="match status" value="1"/>
</dbReference>
<evidence type="ECO:0000256" key="7">
    <source>
        <dbReference type="RuleBase" id="RU003557"/>
    </source>
</evidence>
<feature type="active site" description="Acyl-thioester intermediate" evidence="6">
    <location>
        <position position="102"/>
    </location>
</feature>
<dbReference type="AlphaFoldDB" id="A0A0L0SLH9"/>
<reference evidence="10 11" key="1">
    <citation type="submission" date="2009-11" db="EMBL/GenBank/DDBJ databases">
        <title>Annotation of Allomyces macrogynus ATCC 38327.</title>
        <authorList>
            <consortium name="The Broad Institute Genome Sequencing Platform"/>
            <person name="Russ C."/>
            <person name="Cuomo C."/>
            <person name="Burger G."/>
            <person name="Gray M.W."/>
            <person name="Holland P.W.H."/>
            <person name="King N."/>
            <person name="Lang F.B.F."/>
            <person name="Roger A.J."/>
            <person name="Ruiz-Trillo I."/>
            <person name="Young S.K."/>
            <person name="Zeng Q."/>
            <person name="Gargeya S."/>
            <person name="Fitzgerald M."/>
            <person name="Haas B."/>
            <person name="Abouelleil A."/>
            <person name="Alvarado L."/>
            <person name="Arachchi H.M."/>
            <person name="Berlin A."/>
            <person name="Chapman S.B."/>
            <person name="Gearin G."/>
            <person name="Goldberg J."/>
            <person name="Griggs A."/>
            <person name="Gujja S."/>
            <person name="Hansen M."/>
            <person name="Heiman D."/>
            <person name="Howarth C."/>
            <person name="Larimer J."/>
            <person name="Lui A."/>
            <person name="MacDonald P.J.P."/>
            <person name="McCowen C."/>
            <person name="Montmayeur A."/>
            <person name="Murphy C."/>
            <person name="Neiman D."/>
            <person name="Pearson M."/>
            <person name="Priest M."/>
            <person name="Roberts A."/>
            <person name="Saif S."/>
            <person name="Shea T."/>
            <person name="Sisk P."/>
            <person name="Stolte C."/>
            <person name="Sykes S."/>
            <person name="Wortman J."/>
            <person name="Nusbaum C."/>
            <person name="Birren B."/>
        </authorList>
    </citation>
    <scope>NUCLEOTIDE SEQUENCE [LARGE SCALE GENOMIC DNA]</scope>
    <source>
        <strain evidence="10 11">ATCC 38327</strain>
    </source>
</reference>
<comment type="similarity">
    <text evidence="1 7">Belongs to the thiolase-like superfamily. Thiolase family.</text>
</comment>
<name>A0A0L0SLH9_ALLM3</name>
<keyword evidence="3 7" id="KW-0808">Transferase</keyword>
<sequence length="421" mass="43590">MSRPFTPLAANNVNDKDVFILAAVRTPIGSYNGSLASLNAIELGTHVVKGALAKADIPSSMVDEFYFGNVVSAGNGQNPARQVAVHAGIPITTPATTINKVCASGMKAIALAAQSIRLGETHCAIAGGTESMSHAPHLLPKARFGVKYGHTPLLDSLVTDGLSDAFGKYSMGIAAEATVRDFGFTREQQDDHAVESYTRAQAATKAGLFAPEMIPVEVTVGKTKKVVTTDDEVKNVNPTKMRSLKPSFDPKGSVTAANSSPLSDGAAAVVLVSGKRLRGLLAEGKVKSGSVVFRVLANADAEQEPIKFTTTPAVAVPRALAKAGFGVTDVDYFEFNEAFSCVALANTRILNLDPERVNVLGGAVALGHPLGCSGARIVATLCNVLNHKNARLGCAGICNGGGGASAVVVERVLLGAPMSKL</sequence>
<dbReference type="PIRSF" id="PIRSF000429">
    <property type="entry name" value="Ac-CoA_Ac_transf"/>
    <property type="match status" value="1"/>
</dbReference>
<dbReference type="GO" id="GO:0006635">
    <property type="term" value="P:fatty acid beta-oxidation"/>
    <property type="evidence" value="ECO:0007669"/>
    <property type="project" value="TreeGrafter"/>
</dbReference>
<feature type="domain" description="Thiolase C-terminal" evidence="9">
    <location>
        <begin position="295"/>
        <end position="411"/>
    </location>
</feature>
<evidence type="ECO:0000256" key="1">
    <source>
        <dbReference type="ARBA" id="ARBA00010982"/>
    </source>
</evidence>
<dbReference type="PANTHER" id="PTHR18919:SF165">
    <property type="entry name" value="ACETYL-COA ACETYLTRANSFERASE"/>
    <property type="match status" value="1"/>
</dbReference>
<dbReference type="STRING" id="578462.A0A0L0SLH9"/>
<dbReference type="NCBIfam" id="TIGR01930">
    <property type="entry name" value="AcCoA-C-Actrans"/>
    <property type="match status" value="1"/>
</dbReference>
<dbReference type="GO" id="GO:0003985">
    <property type="term" value="F:acetyl-CoA C-acetyltransferase activity"/>
    <property type="evidence" value="ECO:0007669"/>
    <property type="project" value="UniProtKB-EC"/>
</dbReference>
<accession>A0A0L0SLH9</accession>
<evidence type="ECO:0000256" key="2">
    <source>
        <dbReference type="ARBA" id="ARBA00012705"/>
    </source>
</evidence>
<reference evidence="11" key="2">
    <citation type="submission" date="2009-11" db="EMBL/GenBank/DDBJ databases">
        <title>The Genome Sequence of Allomyces macrogynus strain ATCC 38327.</title>
        <authorList>
            <consortium name="The Broad Institute Genome Sequencing Platform"/>
            <person name="Russ C."/>
            <person name="Cuomo C."/>
            <person name="Shea T."/>
            <person name="Young S.K."/>
            <person name="Zeng Q."/>
            <person name="Koehrsen M."/>
            <person name="Haas B."/>
            <person name="Borodovsky M."/>
            <person name="Guigo R."/>
            <person name="Alvarado L."/>
            <person name="Berlin A."/>
            <person name="Borenstein D."/>
            <person name="Chen Z."/>
            <person name="Engels R."/>
            <person name="Freedman E."/>
            <person name="Gellesch M."/>
            <person name="Goldberg J."/>
            <person name="Griggs A."/>
            <person name="Gujja S."/>
            <person name="Heiman D."/>
            <person name="Hepburn T."/>
            <person name="Howarth C."/>
            <person name="Jen D."/>
            <person name="Larson L."/>
            <person name="Lewis B."/>
            <person name="Mehta T."/>
            <person name="Park D."/>
            <person name="Pearson M."/>
            <person name="Roberts A."/>
            <person name="Saif S."/>
            <person name="Shenoy N."/>
            <person name="Sisk P."/>
            <person name="Stolte C."/>
            <person name="Sykes S."/>
            <person name="Walk T."/>
            <person name="White J."/>
            <person name="Yandava C."/>
            <person name="Burger G."/>
            <person name="Gray M.W."/>
            <person name="Holland P.W.H."/>
            <person name="King N."/>
            <person name="Lang F.B.F."/>
            <person name="Roger A.J."/>
            <person name="Ruiz-Trillo I."/>
            <person name="Lander E."/>
            <person name="Nusbaum C."/>
        </authorList>
    </citation>
    <scope>NUCLEOTIDE SEQUENCE [LARGE SCALE GENOMIC DNA]</scope>
    <source>
        <strain evidence="11">ATCC 38327</strain>
    </source>
</reference>
<feature type="domain" description="Thiolase N-terminal" evidence="8">
    <location>
        <begin position="18"/>
        <end position="273"/>
    </location>
</feature>
<dbReference type="eggNOG" id="KOG1390">
    <property type="taxonomic scope" value="Eukaryota"/>
</dbReference>
<dbReference type="OrthoDB" id="5404651at2759"/>
<proteinExistence type="inferred from homology"/>